<feature type="compositionally biased region" description="Basic and acidic residues" evidence="7">
    <location>
        <begin position="610"/>
        <end position="628"/>
    </location>
</feature>
<reference evidence="10" key="1">
    <citation type="submission" date="2015-05" db="EMBL/GenBank/DDBJ databases">
        <authorList>
            <person name="Wilson R.K."/>
            <person name="Warren W.C."/>
            <person name="Olafson P."/>
        </authorList>
    </citation>
    <scope>NUCLEOTIDE SEQUENCE [LARGE SCALE GENOMIC DNA]</scope>
    <source>
        <strain evidence="10">USDA</strain>
    </source>
</reference>
<feature type="compositionally biased region" description="Low complexity" evidence="7">
    <location>
        <begin position="490"/>
        <end position="504"/>
    </location>
</feature>
<dbReference type="EnsemblMetazoa" id="SCAU001953-RC">
    <property type="protein sequence ID" value="SCAU001953-PC"/>
    <property type="gene ID" value="SCAU001953"/>
</dbReference>
<keyword evidence="2 8" id="KW-0812">Transmembrane</keyword>
<feature type="transmembrane region" description="Helical" evidence="8">
    <location>
        <begin position="76"/>
        <end position="95"/>
    </location>
</feature>
<evidence type="ECO:0000256" key="4">
    <source>
        <dbReference type="ARBA" id="ARBA00023136"/>
    </source>
</evidence>
<feature type="transmembrane region" description="Helical" evidence="8">
    <location>
        <begin position="129"/>
        <end position="146"/>
    </location>
</feature>
<feature type="compositionally biased region" description="Polar residues" evidence="7">
    <location>
        <begin position="600"/>
        <end position="609"/>
    </location>
</feature>
<dbReference type="PANTHER" id="PTHR10736:SF65">
    <property type="entry name" value="BESTROPHIN 1, ISOFORM C-RELATED"/>
    <property type="match status" value="1"/>
</dbReference>
<evidence type="ECO:0000256" key="8">
    <source>
        <dbReference type="SAM" id="Phobius"/>
    </source>
</evidence>
<gene>
    <name evidence="9" type="primary">106080373</name>
</gene>
<sequence length="806" mass="90242">MTVTYTAEVATCRGFGCFLKLLLRWRGSIYKLVWLDLLAFLFLYYLLSLVYRYALNDQQRVTFEIIVQYCYNYSDLIPLSFVLGFYVSIVMTRWWNQYTSIPWPDPIAVFVSANIHGQDERGRMVRRTIMRYVCLCLTMVMTNISPRVKKRFPNLSNFVEAGLLNENEKDIIESMNKGFPRHSKHWLPIVWAASIVTRARKEGRIRDDFAVKTIIDELNKFRGQCGLLISYDTISVPLVYTQVVTLAVYSYFLCSVMGQQWTDNKVVANTNAPNKVDLYFPVFTTLQFFFYMGWLKVAESLINPFGEDDDDFEVNWMVDRNLQVSYLIVDEMHHEHPELLKDQYWDEVFPNELPYTIASERFREEHPEPSTAKIEVSKNAAMPTVMSSVRIDDMVGNQINSNSGSPTVQAVSYKFPDQEEEADDASGIHFTAGNGKTRPGSSPSLVSLSGTLSRVNTVASALKRFLSRDDSRPGSVTPNDDTQKYKFPGSASSASLAPNANKPAGSMRITDQVIEEVDEQATITSHRGTDHNRPNVRDIFYQGGPDGPGHSEPMDIPSKNKIYMRTQSSGEPHLFPPGGVEALLSTSAPTADSPSMARTVPSSPVGESSKSLHDQLQRDQRERGSRETDIMTCDKHFSIFPQAQLIGRNDGAVPQFRWFLSTGTKSLVFSNRKTTFLTVEDMEMRSTTDLIAAADANEETDDFEKLKAEREKERHERQKQKLARTISTAPGGTEIVPVVAAAIIPPPQAAAAAPVAPSTQATTAASNAGTPVSTMPPSSSVIDLMSITEPVQNSTTNTNEDEENRE</sequence>
<dbReference type="PANTHER" id="PTHR10736">
    <property type="entry name" value="BESTROPHIN"/>
    <property type="match status" value="1"/>
</dbReference>
<comment type="subcellular location">
    <subcellularLocation>
        <location evidence="1">Membrane</location>
    </subcellularLocation>
</comment>
<name>A0A1I8NTS5_STOCA</name>
<evidence type="ECO:0000313" key="10">
    <source>
        <dbReference type="Proteomes" id="UP000095300"/>
    </source>
</evidence>
<dbReference type="KEGG" id="scac:106080373"/>
<evidence type="ECO:0000256" key="3">
    <source>
        <dbReference type="ARBA" id="ARBA00022989"/>
    </source>
</evidence>
<dbReference type="Proteomes" id="UP000095300">
    <property type="component" value="Unassembled WGS sequence"/>
</dbReference>
<feature type="compositionally biased region" description="Low complexity" evidence="7">
    <location>
        <begin position="762"/>
        <end position="781"/>
    </location>
</feature>
<evidence type="ECO:0000256" key="7">
    <source>
        <dbReference type="SAM" id="MobiDB-lite"/>
    </source>
</evidence>
<protein>
    <recommendedName>
        <fullName evidence="11">Bestrophin homolog</fullName>
    </recommendedName>
</protein>
<evidence type="ECO:0000256" key="6">
    <source>
        <dbReference type="SAM" id="Coils"/>
    </source>
</evidence>
<dbReference type="OrthoDB" id="201595at2759"/>
<feature type="coiled-coil region" evidence="6">
    <location>
        <begin position="693"/>
        <end position="725"/>
    </location>
</feature>
<dbReference type="AlphaFoldDB" id="A0A1I8NTS5"/>
<comment type="similarity">
    <text evidence="5">Belongs to the anion channel-forming bestrophin (TC 1.A.46) family. Calcium-sensitive chloride channel subfamily.</text>
</comment>
<keyword evidence="3 8" id="KW-1133">Transmembrane helix</keyword>
<evidence type="ECO:0000256" key="5">
    <source>
        <dbReference type="ARBA" id="ARBA00034769"/>
    </source>
</evidence>
<dbReference type="Pfam" id="PF01062">
    <property type="entry name" value="Bestrophin"/>
    <property type="match status" value="1"/>
</dbReference>
<feature type="region of interest" description="Disordered" evidence="7">
    <location>
        <begin position="762"/>
        <end position="806"/>
    </location>
</feature>
<reference evidence="9" key="2">
    <citation type="submission" date="2020-05" db="UniProtKB">
        <authorList>
            <consortium name="EnsemblMetazoa"/>
        </authorList>
    </citation>
    <scope>IDENTIFICATION</scope>
    <source>
        <strain evidence="9">USDA</strain>
    </source>
</reference>
<feature type="transmembrane region" description="Helical" evidence="8">
    <location>
        <begin position="32"/>
        <end position="55"/>
    </location>
</feature>
<keyword evidence="4 8" id="KW-0472">Membrane</keyword>
<accession>A0A1I8NTS5</accession>
<dbReference type="GO" id="GO:0005254">
    <property type="term" value="F:chloride channel activity"/>
    <property type="evidence" value="ECO:0007669"/>
    <property type="project" value="InterPro"/>
</dbReference>
<keyword evidence="10" id="KW-1185">Reference proteome</keyword>
<dbReference type="InterPro" id="IPR000615">
    <property type="entry name" value="Bestrophin"/>
</dbReference>
<evidence type="ECO:0008006" key="11">
    <source>
        <dbReference type="Google" id="ProtNLM"/>
    </source>
</evidence>
<dbReference type="EnsemblMetazoa" id="SCAU001953-RA">
    <property type="protein sequence ID" value="SCAU001953-PA"/>
    <property type="gene ID" value="SCAU001953"/>
</dbReference>
<feature type="compositionally biased region" description="Polar residues" evidence="7">
    <location>
        <begin position="584"/>
        <end position="593"/>
    </location>
</feature>
<feature type="transmembrane region" description="Helical" evidence="8">
    <location>
        <begin position="238"/>
        <end position="258"/>
    </location>
</feature>
<feature type="region of interest" description="Disordered" evidence="7">
    <location>
        <begin position="466"/>
        <end position="505"/>
    </location>
</feature>
<dbReference type="VEuPathDB" id="VectorBase:SCAU001953"/>
<evidence type="ECO:0000256" key="2">
    <source>
        <dbReference type="ARBA" id="ARBA00022692"/>
    </source>
</evidence>
<evidence type="ECO:0000313" key="9">
    <source>
        <dbReference type="EnsemblMetazoa" id="SCAU001953-PC"/>
    </source>
</evidence>
<dbReference type="InterPro" id="IPR021134">
    <property type="entry name" value="Bestrophin-like"/>
</dbReference>
<dbReference type="GO" id="GO:0016020">
    <property type="term" value="C:membrane"/>
    <property type="evidence" value="ECO:0007669"/>
    <property type="project" value="UniProtKB-SubCell"/>
</dbReference>
<organism evidence="9 10">
    <name type="scientific">Stomoxys calcitrans</name>
    <name type="common">Stable fly</name>
    <name type="synonym">Conops calcitrans</name>
    <dbReference type="NCBI Taxonomy" id="35570"/>
    <lineage>
        <taxon>Eukaryota</taxon>
        <taxon>Metazoa</taxon>
        <taxon>Ecdysozoa</taxon>
        <taxon>Arthropoda</taxon>
        <taxon>Hexapoda</taxon>
        <taxon>Insecta</taxon>
        <taxon>Pterygota</taxon>
        <taxon>Neoptera</taxon>
        <taxon>Endopterygota</taxon>
        <taxon>Diptera</taxon>
        <taxon>Brachycera</taxon>
        <taxon>Muscomorpha</taxon>
        <taxon>Muscoidea</taxon>
        <taxon>Muscidae</taxon>
        <taxon>Stomoxys</taxon>
    </lineage>
</organism>
<keyword evidence="6" id="KW-0175">Coiled coil</keyword>
<feature type="transmembrane region" description="Helical" evidence="8">
    <location>
        <begin position="278"/>
        <end position="295"/>
    </location>
</feature>
<feature type="region of interest" description="Disordered" evidence="7">
    <location>
        <begin position="568"/>
        <end position="628"/>
    </location>
</feature>
<proteinExistence type="inferred from homology"/>
<evidence type="ECO:0000256" key="1">
    <source>
        <dbReference type="ARBA" id="ARBA00004370"/>
    </source>
</evidence>
<dbReference type="STRING" id="35570.A0A1I8NTS5"/>